<protein>
    <recommendedName>
        <fullName evidence="4">DUF3618 domain-containing protein</fullName>
    </recommendedName>
</protein>
<organism evidence="2 3">
    <name type="scientific">Aquincola tertiaricarbonis</name>
    <dbReference type="NCBI Taxonomy" id="391953"/>
    <lineage>
        <taxon>Bacteria</taxon>
        <taxon>Pseudomonadati</taxon>
        <taxon>Pseudomonadota</taxon>
        <taxon>Betaproteobacteria</taxon>
        <taxon>Burkholderiales</taxon>
        <taxon>Sphaerotilaceae</taxon>
        <taxon>Aquincola</taxon>
    </lineage>
</organism>
<reference evidence="2" key="1">
    <citation type="submission" date="2022-05" db="EMBL/GenBank/DDBJ databases">
        <title>An RpoN-dependent PEP-CTERM gene is involved in floc formation of an Aquincola tertiaricarbonis strain.</title>
        <authorList>
            <person name="Qiu D."/>
            <person name="Xia M."/>
        </authorList>
    </citation>
    <scope>NUCLEOTIDE SEQUENCE</scope>
    <source>
        <strain evidence="2">RN12</strain>
    </source>
</reference>
<keyword evidence="3" id="KW-1185">Reference proteome</keyword>
<sequence>MTAHQPQDGLSLDERIRRAEREVMLHDRRVMQRLDQVTTQTRNAARSGGRVALIGAGALLSVWAGWRVYKAVRPDPKAKARERERARQAAYRYGHGLADVPVPPDQRPGIWGQLGRLGLILAPFVLPARSPAAAAASAFAPGGWWPMRIFRVARTAMDWRAAQQAKRAEQVNTARAERAEAGVTPPRRPRY</sequence>
<feature type="region of interest" description="Disordered" evidence="1">
    <location>
        <begin position="167"/>
        <end position="191"/>
    </location>
</feature>
<dbReference type="RefSeq" id="WP_250194237.1">
    <property type="nucleotide sequence ID" value="NZ_CP097635.1"/>
</dbReference>
<evidence type="ECO:0000256" key="1">
    <source>
        <dbReference type="SAM" id="MobiDB-lite"/>
    </source>
</evidence>
<proteinExistence type="predicted"/>
<dbReference type="Proteomes" id="UP001056201">
    <property type="component" value="Chromosome 1"/>
</dbReference>
<evidence type="ECO:0000313" key="3">
    <source>
        <dbReference type="Proteomes" id="UP001056201"/>
    </source>
</evidence>
<accession>A0ABY4S201</accession>
<evidence type="ECO:0008006" key="4">
    <source>
        <dbReference type="Google" id="ProtNLM"/>
    </source>
</evidence>
<gene>
    <name evidence="2" type="ORF">MW290_08470</name>
</gene>
<evidence type="ECO:0000313" key="2">
    <source>
        <dbReference type="EMBL" id="URI05972.1"/>
    </source>
</evidence>
<dbReference type="EMBL" id="CP097635">
    <property type="protein sequence ID" value="URI05972.1"/>
    <property type="molecule type" value="Genomic_DNA"/>
</dbReference>
<name>A0ABY4S201_AQUTE</name>